<dbReference type="InterPro" id="IPR000644">
    <property type="entry name" value="CBS_dom"/>
</dbReference>
<dbReference type="EMBL" id="QJPH01000474">
    <property type="protein sequence ID" value="PZN72794.1"/>
    <property type="molecule type" value="Genomic_DNA"/>
</dbReference>
<accession>A0A2W4SH20</accession>
<dbReference type="InterPro" id="IPR051257">
    <property type="entry name" value="Diverse_CBS-Domain"/>
</dbReference>
<dbReference type="AlphaFoldDB" id="A0A2W4SH20"/>
<comment type="caution">
    <text evidence="4">The sequence shown here is derived from an EMBL/GenBank/DDBJ whole genome shotgun (WGS) entry which is preliminary data.</text>
</comment>
<protein>
    <submittedName>
        <fullName evidence="4">Signal transduction protein</fullName>
    </submittedName>
</protein>
<proteinExistence type="predicted"/>
<evidence type="ECO:0000256" key="2">
    <source>
        <dbReference type="PROSITE-ProRule" id="PRU00703"/>
    </source>
</evidence>
<sequence length="131" mass="14371">MLAKLSVGEFMTSNPVFFKPNTNVMDAIHKLLEIKSTGAPVLDDAGKLVGAFSELDCLRITVNSAYHEDMGGKVSEYMTQDVTAVNKETNILEVAELFTKSLLRHFPVIENGKLVGVISRVDVLKALLSHH</sequence>
<dbReference type="InterPro" id="IPR044729">
    <property type="entry name" value="CBS_bac"/>
</dbReference>
<name>A0A2W4SH20_9GAMM</name>
<gene>
    <name evidence="4" type="ORF">DM484_23810</name>
</gene>
<keyword evidence="1 2" id="KW-0129">CBS domain</keyword>
<dbReference type="SUPFAM" id="SSF54631">
    <property type="entry name" value="CBS-domain pair"/>
    <property type="match status" value="1"/>
</dbReference>
<dbReference type="Proteomes" id="UP000249396">
    <property type="component" value="Unassembled WGS sequence"/>
</dbReference>
<dbReference type="PROSITE" id="PS51371">
    <property type="entry name" value="CBS"/>
    <property type="match status" value="2"/>
</dbReference>
<evidence type="ECO:0000313" key="5">
    <source>
        <dbReference type="Proteomes" id="UP000249396"/>
    </source>
</evidence>
<evidence type="ECO:0000256" key="1">
    <source>
        <dbReference type="ARBA" id="ARBA00023122"/>
    </source>
</evidence>
<dbReference type="PANTHER" id="PTHR43080">
    <property type="entry name" value="CBS DOMAIN-CONTAINING PROTEIN CBSX3, MITOCHONDRIAL"/>
    <property type="match status" value="1"/>
</dbReference>
<organism evidence="4 5">
    <name type="scientific">Candidatus Methylumidiphilus alinenensis</name>
    <dbReference type="NCBI Taxonomy" id="2202197"/>
    <lineage>
        <taxon>Bacteria</taxon>
        <taxon>Pseudomonadati</taxon>
        <taxon>Pseudomonadota</taxon>
        <taxon>Gammaproteobacteria</taxon>
        <taxon>Methylococcales</taxon>
        <taxon>Candidatus Methylumidiphilus</taxon>
    </lineage>
</organism>
<dbReference type="InterPro" id="IPR046342">
    <property type="entry name" value="CBS_dom_sf"/>
</dbReference>
<dbReference type="SMART" id="SM00116">
    <property type="entry name" value="CBS"/>
    <property type="match status" value="2"/>
</dbReference>
<dbReference type="CDD" id="cd04629">
    <property type="entry name" value="CBS_pair_bac"/>
    <property type="match status" value="1"/>
</dbReference>
<feature type="domain" description="CBS" evidence="3">
    <location>
        <begin position="78"/>
        <end position="131"/>
    </location>
</feature>
<dbReference type="Gene3D" id="3.10.580.10">
    <property type="entry name" value="CBS-domain"/>
    <property type="match status" value="1"/>
</dbReference>
<reference evidence="4 5" key="1">
    <citation type="journal article" date="2018" name="Aquat. Microb. Ecol.">
        <title>Gammaproteobacterial methanotrophs dominate.</title>
        <authorList>
            <person name="Rissanen A.J."/>
            <person name="Saarenheimo J."/>
            <person name="Tiirola M."/>
            <person name="Peura S."/>
            <person name="Aalto S.L."/>
            <person name="Karvinen A."/>
            <person name="Nykanen H."/>
        </authorList>
    </citation>
    <scope>NUCLEOTIDE SEQUENCE [LARGE SCALE GENOMIC DNA]</scope>
    <source>
        <strain evidence="4">AMbin10</strain>
    </source>
</reference>
<evidence type="ECO:0000313" key="4">
    <source>
        <dbReference type="EMBL" id="PZN72794.1"/>
    </source>
</evidence>
<dbReference type="PANTHER" id="PTHR43080:SF26">
    <property type="entry name" value="REGULATORY PROTEIN"/>
    <property type="match status" value="1"/>
</dbReference>
<feature type="domain" description="CBS" evidence="3">
    <location>
        <begin position="11"/>
        <end position="70"/>
    </location>
</feature>
<evidence type="ECO:0000259" key="3">
    <source>
        <dbReference type="PROSITE" id="PS51371"/>
    </source>
</evidence>
<dbReference type="Pfam" id="PF00571">
    <property type="entry name" value="CBS"/>
    <property type="match status" value="2"/>
</dbReference>